<keyword evidence="2" id="KW-0808">Transferase</keyword>
<reference evidence="11" key="2">
    <citation type="submission" date="2022-01" db="EMBL/GenBank/DDBJ databases">
        <authorList>
            <person name="Yamashiro T."/>
            <person name="Shiraishi A."/>
            <person name="Satake H."/>
            <person name="Nakayama K."/>
        </authorList>
    </citation>
    <scope>NUCLEOTIDE SEQUENCE</scope>
</reference>
<dbReference type="InterPro" id="IPR000477">
    <property type="entry name" value="RT_dom"/>
</dbReference>
<organism evidence="11 12">
    <name type="scientific">Tanacetum coccineum</name>
    <dbReference type="NCBI Taxonomy" id="301880"/>
    <lineage>
        <taxon>Eukaryota</taxon>
        <taxon>Viridiplantae</taxon>
        <taxon>Streptophyta</taxon>
        <taxon>Embryophyta</taxon>
        <taxon>Tracheophyta</taxon>
        <taxon>Spermatophyta</taxon>
        <taxon>Magnoliopsida</taxon>
        <taxon>eudicotyledons</taxon>
        <taxon>Gunneridae</taxon>
        <taxon>Pentapetalae</taxon>
        <taxon>asterids</taxon>
        <taxon>campanulids</taxon>
        <taxon>Asterales</taxon>
        <taxon>Asteraceae</taxon>
        <taxon>Asteroideae</taxon>
        <taxon>Anthemideae</taxon>
        <taxon>Anthemidinae</taxon>
        <taxon>Tanacetum</taxon>
    </lineage>
</organism>
<dbReference type="InterPro" id="IPR041373">
    <property type="entry name" value="RT_RNaseH"/>
</dbReference>
<dbReference type="Proteomes" id="UP001151760">
    <property type="component" value="Unassembled WGS sequence"/>
</dbReference>
<evidence type="ECO:0000256" key="2">
    <source>
        <dbReference type="ARBA" id="ARBA00022679"/>
    </source>
</evidence>
<feature type="compositionally biased region" description="Low complexity" evidence="9">
    <location>
        <begin position="53"/>
        <end position="69"/>
    </location>
</feature>
<keyword evidence="4" id="KW-0540">Nuclease</keyword>
<sequence>MPPATCSRITQDAINELVAKRVKEALKAYDAARNPKTKTGMEDDQQDDHVEQNVNNGNSNGNENGNPNVNNRGVAPVARECTYQDFMKCQPLNFKGTEGVVGLTCWFEKIETVFHISNSPPRYQVKFASCTLLDGALTWFQELTLLCTKMVSKEKDKVEKYIGGLPDNIQGNVIAVEPTTLQDAIRVANNLMDQKLKGYAIKNAENKRRFDSNSRDNRGQQQQPFKRQNVNGQTVTRAYTVGNNVERRGYVGALPYYNKCRMHHEGSCTMKYGNCKRVGHITRDCRTAVVATPQRAPVGNQTGNVCYECGRQRHYKYECPKLRNQNRGNKIGNKTVNTEAEARAYVIRGGGSNPDSNIVTGTFLLNSRYATMLFDSGADRSFVSTTFSTLLDVIPSTLDTRLLGHPFDIDLMPVELGSFDIIIGMDWLSKYHAVIVCDERIVRIPYGDKVLIIEGDGFTAKKFDDKSKEKRLEDVPIIRDFPEVFPEDLPGLPPTQQVKFQIDLVPGAAPVARFPSSPWGALVLFFKKKYGYFRMCIDYRSKVYSKIDLRSGYHQLRVREEDILKTAFRTRYGHYEFQVMPFGLTNTPAIFMDLTNQNKKEHKGHLKLVLRLLKEEKLFAKFSKCEFRLSAMKFLGHVIDSEGIHVDPAKIEPIKDWAVGHSFDAKRESYSLHIRQLKVRENKYTTHDLELEAVVFALKMWRHCLYGTKCVVFSNHKSLQHILNQKELNMRQRRWLELLSDYDCEIRYHLGKANMVADALSWKERIKPLYNISIKVASFEALYGRKCRSPVCWAEVGDSQLTGPEIIHETTEKIIQIKSRIQAARYRINAY</sequence>
<dbReference type="SUPFAM" id="SSF56672">
    <property type="entry name" value="DNA/RNA polymerases"/>
    <property type="match status" value="1"/>
</dbReference>
<dbReference type="Pfam" id="PF08284">
    <property type="entry name" value="RVP_2"/>
    <property type="match status" value="2"/>
</dbReference>
<accession>A0ABQ5E2R2</accession>
<feature type="region of interest" description="Disordered" evidence="9">
    <location>
        <begin position="206"/>
        <end position="234"/>
    </location>
</feature>
<feature type="compositionally biased region" description="Basic and acidic residues" evidence="9">
    <location>
        <begin position="206"/>
        <end position="218"/>
    </location>
</feature>
<evidence type="ECO:0000256" key="6">
    <source>
        <dbReference type="ARBA" id="ARBA00022801"/>
    </source>
</evidence>
<keyword evidence="12" id="KW-1185">Reference proteome</keyword>
<dbReference type="PROSITE" id="PS00141">
    <property type="entry name" value="ASP_PROTEASE"/>
    <property type="match status" value="1"/>
</dbReference>
<dbReference type="Pfam" id="PF17917">
    <property type="entry name" value="RT_RNaseH"/>
    <property type="match status" value="1"/>
</dbReference>
<dbReference type="EMBL" id="BQNB010015894">
    <property type="protein sequence ID" value="GJT45364.1"/>
    <property type="molecule type" value="Genomic_DNA"/>
</dbReference>
<keyword evidence="8" id="KW-0863">Zinc-finger</keyword>
<dbReference type="Gene3D" id="4.10.60.10">
    <property type="entry name" value="Zinc finger, CCHC-type"/>
    <property type="match status" value="1"/>
</dbReference>
<dbReference type="PANTHER" id="PTHR37984:SF5">
    <property type="entry name" value="PROTEIN NYNRIN-LIKE"/>
    <property type="match status" value="1"/>
</dbReference>
<keyword evidence="6" id="KW-0378">Hydrolase</keyword>
<dbReference type="InterPro" id="IPR043502">
    <property type="entry name" value="DNA/RNA_pol_sf"/>
</dbReference>
<evidence type="ECO:0000256" key="4">
    <source>
        <dbReference type="ARBA" id="ARBA00022722"/>
    </source>
</evidence>
<dbReference type="InterPro" id="IPR001969">
    <property type="entry name" value="Aspartic_peptidase_AS"/>
</dbReference>
<keyword evidence="8" id="KW-0479">Metal-binding</keyword>
<dbReference type="Gene3D" id="3.30.70.270">
    <property type="match status" value="1"/>
</dbReference>
<dbReference type="CDD" id="cd01647">
    <property type="entry name" value="RT_LTR"/>
    <property type="match status" value="1"/>
</dbReference>
<dbReference type="Pfam" id="PF00078">
    <property type="entry name" value="RVT_1"/>
    <property type="match status" value="1"/>
</dbReference>
<dbReference type="PANTHER" id="PTHR37984">
    <property type="entry name" value="PROTEIN CBG26694"/>
    <property type="match status" value="1"/>
</dbReference>
<dbReference type="PROSITE" id="PS50158">
    <property type="entry name" value="ZF_CCHC"/>
    <property type="match status" value="1"/>
</dbReference>
<dbReference type="SMART" id="SM00343">
    <property type="entry name" value="ZnF_C2HC"/>
    <property type="match status" value="2"/>
</dbReference>
<dbReference type="InterPro" id="IPR050951">
    <property type="entry name" value="Retrovirus_Pol_polyprotein"/>
</dbReference>
<evidence type="ECO:0000313" key="11">
    <source>
        <dbReference type="EMBL" id="GJT45364.1"/>
    </source>
</evidence>
<gene>
    <name evidence="11" type="ORF">Tco_0954079</name>
</gene>
<evidence type="ECO:0000256" key="9">
    <source>
        <dbReference type="SAM" id="MobiDB-lite"/>
    </source>
</evidence>
<feature type="compositionally biased region" description="Polar residues" evidence="9">
    <location>
        <begin position="219"/>
        <end position="234"/>
    </location>
</feature>
<evidence type="ECO:0000256" key="8">
    <source>
        <dbReference type="PROSITE-ProRule" id="PRU00047"/>
    </source>
</evidence>
<dbReference type="InterPro" id="IPR021109">
    <property type="entry name" value="Peptidase_aspartic_dom_sf"/>
</dbReference>
<keyword evidence="7 11" id="KW-0695">RNA-directed DNA polymerase</keyword>
<comment type="caution">
    <text evidence="11">The sequence shown here is derived from an EMBL/GenBank/DDBJ whole genome shotgun (WGS) entry which is preliminary data.</text>
</comment>
<evidence type="ECO:0000256" key="1">
    <source>
        <dbReference type="ARBA" id="ARBA00012493"/>
    </source>
</evidence>
<name>A0ABQ5E2R2_9ASTR</name>
<dbReference type="EC" id="2.7.7.49" evidence="1"/>
<reference evidence="11" key="1">
    <citation type="journal article" date="2022" name="Int. J. Mol. Sci.">
        <title>Draft Genome of Tanacetum Coccineum: Genomic Comparison of Closely Related Tanacetum-Family Plants.</title>
        <authorList>
            <person name="Yamashiro T."/>
            <person name="Shiraishi A."/>
            <person name="Nakayama K."/>
            <person name="Satake H."/>
        </authorList>
    </citation>
    <scope>NUCLEOTIDE SEQUENCE</scope>
</reference>
<dbReference type="InterPro" id="IPR043128">
    <property type="entry name" value="Rev_trsase/Diguanyl_cyclase"/>
</dbReference>
<dbReference type="InterPro" id="IPR001878">
    <property type="entry name" value="Znf_CCHC"/>
</dbReference>
<proteinExistence type="predicted"/>
<dbReference type="CDD" id="cd00303">
    <property type="entry name" value="retropepsin_like"/>
    <property type="match status" value="1"/>
</dbReference>
<protein>
    <recommendedName>
        <fullName evidence="1">RNA-directed DNA polymerase</fullName>
        <ecNumber evidence="1">2.7.7.49</ecNumber>
    </recommendedName>
</protein>
<feature type="domain" description="CCHC-type" evidence="10">
    <location>
        <begin position="306"/>
        <end position="321"/>
    </location>
</feature>
<dbReference type="GO" id="GO:0003964">
    <property type="term" value="F:RNA-directed DNA polymerase activity"/>
    <property type="evidence" value="ECO:0007669"/>
    <property type="project" value="UniProtKB-KW"/>
</dbReference>
<dbReference type="Gene3D" id="3.10.10.10">
    <property type="entry name" value="HIV Type 1 Reverse Transcriptase, subunit A, domain 1"/>
    <property type="match status" value="1"/>
</dbReference>
<keyword evidence="5" id="KW-0255">Endonuclease</keyword>
<evidence type="ECO:0000256" key="5">
    <source>
        <dbReference type="ARBA" id="ARBA00022759"/>
    </source>
</evidence>
<dbReference type="Gene3D" id="2.40.70.10">
    <property type="entry name" value="Acid Proteases"/>
    <property type="match status" value="1"/>
</dbReference>
<evidence type="ECO:0000256" key="7">
    <source>
        <dbReference type="ARBA" id="ARBA00022918"/>
    </source>
</evidence>
<evidence type="ECO:0000313" key="12">
    <source>
        <dbReference type="Proteomes" id="UP001151760"/>
    </source>
</evidence>
<evidence type="ECO:0000256" key="3">
    <source>
        <dbReference type="ARBA" id="ARBA00022695"/>
    </source>
</evidence>
<feature type="region of interest" description="Disordered" evidence="9">
    <location>
        <begin position="30"/>
        <end position="69"/>
    </location>
</feature>
<evidence type="ECO:0000259" key="10">
    <source>
        <dbReference type="PROSITE" id="PS50158"/>
    </source>
</evidence>
<keyword evidence="8" id="KW-0862">Zinc</keyword>
<dbReference type="SUPFAM" id="SSF50630">
    <property type="entry name" value="Acid proteases"/>
    <property type="match status" value="1"/>
</dbReference>
<dbReference type="CDD" id="cd09274">
    <property type="entry name" value="RNase_HI_RT_Ty3"/>
    <property type="match status" value="1"/>
</dbReference>
<keyword evidence="3" id="KW-0548">Nucleotidyltransferase</keyword>